<protein>
    <submittedName>
        <fullName evidence="2">Rrf2 family transcriptional regulator</fullName>
    </submittedName>
</protein>
<dbReference type="KEGG" id="hprf:HLPR_12910"/>
<dbReference type="InterPro" id="IPR000944">
    <property type="entry name" value="Tscrpt_reg_Rrf2"/>
</dbReference>
<dbReference type="InterPro" id="IPR036388">
    <property type="entry name" value="WH-like_DNA-bd_sf"/>
</dbReference>
<evidence type="ECO:0000313" key="3">
    <source>
        <dbReference type="Proteomes" id="UP001321786"/>
    </source>
</evidence>
<dbReference type="PANTHER" id="PTHR33221:SF5">
    <property type="entry name" value="HTH-TYPE TRANSCRIPTIONAL REGULATOR ISCR"/>
    <property type="match status" value="1"/>
</dbReference>
<dbReference type="PROSITE" id="PS01332">
    <property type="entry name" value="HTH_RRF2_1"/>
    <property type="match status" value="1"/>
</dbReference>
<keyword evidence="1" id="KW-0238">DNA-binding</keyword>
<dbReference type="PANTHER" id="PTHR33221">
    <property type="entry name" value="WINGED HELIX-TURN-HELIX TRANSCRIPTIONAL REGULATOR, RRF2 FAMILY"/>
    <property type="match status" value="1"/>
</dbReference>
<evidence type="ECO:0000256" key="1">
    <source>
        <dbReference type="ARBA" id="ARBA00023125"/>
    </source>
</evidence>
<organism evidence="2 3">
    <name type="scientific">Helicovermis profundi</name>
    <dbReference type="NCBI Taxonomy" id="3065157"/>
    <lineage>
        <taxon>Bacteria</taxon>
        <taxon>Bacillati</taxon>
        <taxon>Bacillota</taxon>
        <taxon>Clostridia</taxon>
        <taxon>Helicovermis</taxon>
    </lineage>
</organism>
<name>A0AAU9ER45_9FIRM</name>
<dbReference type="RefSeq" id="WP_338537256.1">
    <property type="nucleotide sequence ID" value="NZ_AP028654.1"/>
</dbReference>
<dbReference type="SUPFAM" id="SSF46785">
    <property type="entry name" value="Winged helix' DNA-binding domain"/>
    <property type="match status" value="1"/>
</dbReference>
<proteinExistence type="predicted"/>
<dbReference type="Proteomes" id="UP001321786">
    <property type="component" value="Chromosome"/>
</dbReference>
<dbReference type="Pfam" id="PF02082">
    <property type="entry name" value="Rrf2"/>
    <property type="match status" value="1"/>
</dbReference>
<dbReference type="GO" id="GO:0005829">
    <property type="term" value="C:cytosol"/>
    <property type="evidence" value="ECO:0007669"/>
    <property type="project" value="TreeGrafter"/>
</dbReference>
<dbReference type="EMBL" id="AP028654">
    <property type="protein sequence ID" value="BEP28960.1"/>
    <property type="molecule type" value="Genomic_DNA"/>
</dbReference>
<dbReference type="GO" id="GO:0003677">
    <property type="term" value="F:DNA binding"/>
    <property type="evidence" value="ECO:0007669"/>
    <property type="project" value="UniProtKB-KW"/>
</dbReference>
<dbReference type="NCBIfam" id="TIGR00738">
    <property type="entry name" value="rrf2_super"/>
    <property type="match status" value="1"/>
</dbReference>
<dbReference type="InterPro" id="IPR036390">
    <property type="entry name" value="WH_DNA-bd_sf"/>
</dbReference>
<dbReference type="Gene3D" id="1.10.10.10">
    <property type="entry name" value="Winged helix-like DNA-binding domain superfamily/Winged helix DNA-binding domain"/>
    <property type="match status" value="1"/>
</dbReference>
<dbReference type="PROSITE" id="PS51197">
    <property type="entry name" value="HTH_RRF2_2"/>
    <property type="match status" value="1"/>
</dbReference>
<sequence>MKLSTKGRYGLRAMFELALNYEKGPISLHSISKRQDISLNYLEQLFSQLKKAGLVKSVRGKQGGYFIEKEPKEIFVGEILAILEGELAPTECVKDLSKDDNCSYADYCVTRTIYNEIKKSIHDVVYSINLQDMLDEHYENVLTDIDTSKCYC</sequence>
<dbReference type="AlphaFoldDB" id="A0AAU9ER45"/>
<keyword evidence="3" id="KW-1185">Reference proteome</keyword>
<reference evidence="2 3" key="1">
    <citation type="submission" date="2023-08" db="EMBL/GenBank/DDBJ databases">
        <title>Helicovermis profunda gen. nov., sp. nov., a novel mesophilic, fermentative bacterium within the Bacillota from a deep-sea hydrothermal vent chimney.</title>
        <authorList>
            <person name="Miyazaki U."/>
            <person name="Mizutani D."/>
            <person name="Hashimoto Y."/>
            <person name="Tame A."/>
            <person name="Sawayama S."/>
            <person name="Miyazaki J."/>
            <person name="Takai K."/>
            <person name="Nakagawa S."/>
        </authorList>
    </citation>
    <scope>NUCLEOTIDE SEQUENCE [LARGE SCALE GENOMIC DNA]</scope>
    <source>
        <strain evidence="2 3">S502</strain>
    </source>
</reference>
<accession>A0AAU9ER45</accession>
<evidence type="ECO:0000313" key="2">
    <source>
        <dbReference type="EMBL" id="BEP28960.1"/>
    </source>
</evidence>
<dbReference type="GO" id="GO:0003700">
    <property type="term" value="F:DNA-binding transcription factor activity"/>
    <property type="evidence" value="ECO:0007669"/>
    <property type="project" value="TreeGrafter"/>
</dbReference>
<dbReference type="InterPro" id="IPR030489">
    <property type="entry name" value="TR_Rrf2-type_CS"/>
</dbReference>
<gene>
    <name evidence="2" type="ORF">HLPR_12910</name>
</gene>